<evidence type="ECO:0000313" key="2">
    <source>
        <dbReference type="Proteomes" id="UP001412239"/>
    </source>
</evidence>
<keyword evidence="2" id="KW-1185">Reference proteome</keyword>
<reference evidence="1" key="1">
    <citation type="submission" date="2015-10" db="EMBL/GenBank/DDBJ databases">
        <authorList>
            <person name="Regsiter A."/>
            <person name="william w."/>
        </authorList>
    </citation>
    <scope>NUCLEOTIDE SEQUENCE</scope>
    <source>
        <strain evidence="1">Montdore</strain>
    </source>
</reference>
<dbReference type="Proteomes" id="UP001412239">
    <property type="component" value="Unassembled WGS sequence"/>
</dbReference>
<sequence length="118" mass="12873">MEESSSRTNAMAGRLEVIRVRPRLGCSTLSLTTRTRVVGCRDVGVEPQPGTWDAWNWERRRTGVPKRLGEVTHTPNRQSLHIVLRDELGASDFEASDASLSAVALVVGEGGISSMTEP</sequence>
<evidence type="ECO:0000313" key="1">
    <source>
        <dbReference type="EMBL" id="CUS10867.1"/>
    </source>
</evidence>
<accession>A0A292PWQ0</accession>
<dbReference type="AlphaFoldDB" id="A0A292PWQ0"/>
<gene>
    <name evidence="1" type="ORF">GSTUAT00005009001</name>
</gene>
<protein>
    <submittedName>
        <fullName evidence="1">Uncharacterized protein</fullName>
    </submittedName>
</protein>
<name>A0A292PWQ0_9PEZI</name>
<organism evidence="1 2">
    <name type="scientific">Tuber aestivum</name>
    <name type="common">summer truffle</name>
    <dbReference type="NCBI Taxonomy" id="59557"/>
    <lineage>
        <taxon>Eukaryota</taxon>
        <taxon>Fungi</taxon>
        <taxon>Dikarya</taxon>
        <taxon>Ascomycota</taxon>
        <taxon>Pezizomycotina</taxon>
        <taxon>Pezizomycetes</taxon>
        <taxon>Pezizales</taxon>
        <taxon>Tuberaceae</taxon>
        <taxon>Tuber</taxon>
    </lineage>
</organism>
<dbReference type="EMBL" id="LN891037">
    <property type="protein sequence ID" value="CUS10867.1"/>
    <property type="molecule type" value="Genomic_DNA"/>
</dbReference>
<proteinExistence type="predicted"/>